<dbReference type="CDD" id="cd03225">
    <property type="entry name" value="ABC_cobalt_CbiO_domain1"/>
    <property type="match status" value="2"/>
</dbReference>
<dbReference type="GO" id="GO:0005524">
    <property type="term" value="F:ATP binding"/>
    <property type="evidence" value="ECO:0007669"/>
    <property type="project" value="UniProtKB-KW"/>
</dbReference>
<protein>
    <submittedName>
        <fullName evidence="10">ABC transporter ATP-binding protein</fullName>
    </submittedName>
</protein>
<dbReference type="GO" id="GO:0043190">
    <property type="term" value="C:ATP-binding cassette (ABC) transporter complex"/>
    <property type="evidence" value="ECO:0007669"/>
    <property type="project" value="TreeGrafter"/>
</dbReference>
<comment type="subcellular location">
    <subcellularLocation>
        <location evidence="1">Cell membrane</location>
    </subcellularLocation>
</comment>
<evidence type="ECO:0000256" key="8">
    <source>
        <dbReference type="ARBA" id="ARBA00023136"/>
    </source>
</evidence>
<dbReference type="SUPFAM" id="SSF52540">
    <property type="entry name" value="P-loop containing nucleoside triphosphate hydrolases"/>
    <property type="match status" value="2"/>
</dbReference>
<dbReference type="InterPro" id="IPR015856">
    <property type="entry name" value="ABC_transpr_CbiO/EcfA_su"/>
</dbReference>
<evidence type="ECO:0000256" key="1">
    <source>
        <dbReference type="ARBA" id="ARBA00004236"/>
    </source>
</evidence>
<dbReference type="OrthoDB" id="501320at2"/>
<evidence type="ECO:0000259" key="9">
    <source>
        <dbReference type="PROSITE" id="PS50893"/>
    </source>
</evidence>
<dbReference type="EMBL" id="CP035758">
    <property type="protein sequence ID" value="QBD77885.1"/>
    <property type="molecule type" value="Genomic_DNA"/>
</dbReference>
<evidence type="ECO:0000256" key="3">
    <source>
        <dbReference type="ARBA" id="ARBA00022448"/>
    </source>
</evidence>
<dbReference type="SMART" id="SM00382">
    <property type="entry name" value="AAA"/>
    <property type="match status" value="2"/>
</dbReference>
<keyword evidence="6 10" id="KW-0067">ATP-binding</keyword>
<dbReference type="PANTHER" id="PTHR43553">
    <property type="entry name" value="HEAVY METAL TRANSPORTER"/>
    <property type="match status" value="1"/>
</dbReference>
<dbReference type="PROSITE" id="PS50893">
    <property type="entry name" value="ABC_TRANSPORTER_2"/>
    <property type="match status" value="2"/>
</dbReference>
<comment type="similarity">
    <text evidence="2">Belongs to the ABC transporter superfamily.</text>
</comment>
<gene>
    <name evidence="10" type="ORF">EPA93_18555</name>
</gene>
<reference evidence="10 11" key="1">
    <citation type="submission" date="2019-01" db="EMBL/GenBank/DDBJ databases">
        <title>Ktedonosporobacter rubrisoli SCAWS-G2.</title>
        <authorList>
            <person name="Huang Y."/>
            <person name="Yan B."/>
        </authorList>
    </citation>
    <scope>NUCLEOTIDE SEQUENCE [LARGE SCALE GENOMIC DNA]</scope>
    <source>
        <strain evidence="10 11">SCAWS-G2</strain>
    </source>
</reference>
<name>A0A4P6JR99_KTERU</name>
<keyword evidence="11" id="KW-1185">Reference proteome</keyword>
<proteinExistence type="inferred from homology"/>
<dbReference type="RefSeq" id="WP_129888938.1">
    <property type="nucleotide sequence ID" value="NZ_CP035758.1"/>
</dbReference>
<dbReference type="InterPro" id="IPR003439">
    <property type="entry name" value="ABC_transporter-like_ATP-bd"/>
</dbReference>
<dbReference type="NCBIfam" id="NF010167">
    <property type="entry name" value="PRK13648.1"/>
    <property type="match status" value="2"/>
</dbReference>
<dbReference type="AlphaFoldDB" id="A0A4P6JR99"/>
<dbReference type="Proteomes" id="UP000290365">
    <property type="component" value="Chromosome"/>
</dbReference>
<dbReference type="Gene3D" id="3.40.50.300">
    <property type="entry name" value="P-loop containing nucleotide triphosphate hydrolases"/>
    <property type="match status" value="2"/>
</dbReference>
<dbReference type="FunFam" id="3.40.50.300:FF:000224">
    <property type="entry name" value="Energy-coupling factor transporter ATP-binding protein EcfA"/>
    <property type="match status" value="2"/>
</dbReference>
<organism evidence="10 11">
    <name type="scientific">Ktedonosporobacter rubrisoli</name>
    <dbReference type="NCBI Taxonomy" id="2509675"/>
    <lineage>
        <taxon>Bacteria</taxon>
        <taxon>Bacillati</taxon>
        <taxon>Chloroflexota</taxon>
        <taxon>Ktedonobacteria</taxon>
        <taxon>Ktedonobacterales</taxon>
        <taxon>Ktedonosporobacteraceae</taxon>
        <taxon>Ktedonosporobacter</taxon>
    </lineage>
</organism>
<accession>A0A4P6JR99</accession>
<keyword evidence="5" id="KW-0547">Nucleotide-binding</keyword>
<dbReference type="PANTHER" id="PTHR43553:SF19">
    <property type="entry name" value="HMP_THIAMINE IMPORT ATP-BINDING PROTEIN YKOD-RELATED"/>
    <property type="match status" value="1"/>
</dbReference>
<dbReference type="InterPro" id="IPR050095">
    <property type="entry name" value="ECF_ABC_transporter_ATP-bd"/>
</dbReference>
<evidence type="ECO:0000256" key="6">
    <source>
        <dbReference type="ARBA" id="ARBA00022840"/>
    </source>
</evidence>
<keyword evidence="3" id="KW-0813">Transport</keyword>
<dbReference type="GO" id="GO:0042626">
    <property type="term" value="F:ATPase-coupled transmembrane transporter activity"/>
    <property type="evidence" value="ECO:0007669"/>
    <property type="project" value="TreeGrafter"/>
</dbReference>
<dbReference type="GO" id="GO:0016887">
    <property type="term" value="F:ATP hydrolysis activity"/>
    <property type="evidence" value="ECO:0007669"/>
    <property type="project" value="InterPro"/>
</dbReference>
<evidence type="ECO:0000256" key="5">
    <source>
        <dbReference type="ARBA" id="ARBA00022741"/>
    </source>
</evidence>
<sequence>MAFITLADLHFTYTGRRAETLAGVSMMFQEGETVLLLGASGSGKSTLALCLNGLIPHADLGRFAGMATVAGYETTSMPIARLSQQIGMVFQDPEAQLVMATVEEEVAFGLENLCVPAEEIKTRIDIALSQVGLLKLREAPVESLSGGYKQRLSLACALAMRPRILVFDEPTANLDPLGTRDVFAAIRDLKQTGLYTIILIEHKLDDVLDFIDRVVVLAAGGKILVEGDPRTVFTEHAELLTKEGIWMPQVALLAHRLHASGWTLEPFPLTHEEALAAWKHAPARTNSLSEVACSPVLPRTLLPISSVKQSVPAVEVRHLSFHVGEQRILEDISLRVPPGDFLALVGANGAGKTTLAYHLADIVHPARGSVFHYGADITTLSPRELLKRVGYVFQNPEHQFVAGSVEEELRFGLQQLHLPAWEIEQRVRRVLEQFALSRYAKANPFTLSHGEKRRLSVATMLLSDQQILILDEPTFGQDQRNARALLDLLQTLNRAGQTIVIITHDMALVAEYARHVAVLVQGQLRYHGQVAQLFAQANLLQEAHLGLPPIAKLAQQLAITDGPGFRHVLTVEQFLAQALTSGEVPAS</sequence>
<evidence type="ECO:0000256" key="4">
    <source>
        <dbReference type="ARBA" id="ARBA00022475"/>
    </source>
</evidence>
<evidence type="ECO:0000313" key="10">
    <source>
        <dbReference type="EMBL" id="QBD77885.1"/>
    </source>
</evidence>
<dbReference type="Pfam" id="PF00005">
    <property type="entry name" value="ABC_tran"/>
    <property type="match status" value="2"/>
</dbReference>
<feature type="domain" description="ABC transporter" evidence="9">
    <location>
        <begin position="4"/>
        <end position="245"/>
    </location>
</feature>
<dbReference type="InterPro" id="IPR027417">
    <property type="entry name" value="P-loop_NTPase"/>
</dbReference>
<dbReference type="KEGG" id="kbs:EPA93_18555"/>
<keyword evidence="4" id="KW-1003">Cell membrane</keyword>
<evidence type="ECO:0000256" key="7">
    <source>
        <dbReference type="ARBA" id="ARBA00022967"/>
    </source>
</evidence>
<dbReference type="InterPro" id="IPR003593">
    <property type="entry name" value="AAA+_ATPase"/>
</dbReference>
<keyword evidence="7" id="KW-1278">Translocase</keyword>
<evidence type="ECO:0000313" key="11">
    <source>
        <dbReference type="Proteomes" id="UP000290365"/>
    </source>
</evidence>
<dbReference type="PROSITE" id="PS00211">
    <property type="entry name" value="ABC_TRANSPORTER_1"/>
    <property type="match status" value="1"/>
</dbReference>
<keyword evidence="8" id="KW-0472">Membrane</keyword>
<evidence type="ECO:0000256" key="2">
    <source>
        <dbReference type="ARBA" id="ARBA00005417"/>
    </source>
</evidence>
<feature type="domain" description="ABC transporter" evidence="9">
    <location>
        <begin position="314"/>
        <end position="546"/>
    </location>
</feature>
<dbReference type="InterPro" id="IPR017871">
    <property type="entry name" value="ABC_transporter-like_CS"/>
</dbReference>